<dbReference type="Proteomes" id="UP001162992">
    <property type="component" value="Chromosome 14"/>
</dbReference>
<protein>
    <submittedName>
        <fullName evidence="1">Uncharacterized protein</fullName>
    </submittedName>
</protein>
<organism evidence="1 2">
    <name type="scientific">Diphasiastrum complanatum</name>
    <name type="common">Issler's clubmoss</name>
    <name type="synonym">Lycopodium complanatum</name>
    <dbReference type="NCBI Taxonomy" id="34168"/>
    <lineage>
        <taxon>Eukaryota</taxon>
        <taxon>Viridiplantae</taxon>
        <taxon>Streptophyta</taxon>
        <taxon>Embryophyta</taxon>
        <taxon>Tracheophyta</taxon>
        <taxon>Lycopodiopsida</taxon>
        <taxon>Lycopodiales</taxon>
        <taxon>Lycopodiaceae</taxon>
        <taxon>Lycopodioideae</taxon>
        <taxon>Diphasiastrum</taxon>
    </lineage>
</organism>
<comment type="caution">
    <text evidence="1">The sequence shown here is derived from an EMBL/GenBank/DDBJ whole genome shotgun (WGS) entry which is preliminary data.</text>
</comment>
<proteinExistence type="predicted"/>
<accession>A0ACC2BMQ8</accession>
<gene>
    <name evidence="1" type="ORF">O6H91_14G029300</name>
</gene>
<reference evidence="2" key="1">
    <citation type="journal article" date="2024" name="Proc. Natl. Acad. Sci. U.S.A.">
        <title>Extraordinary preservation of gene collinearity over three hundred million years revealed in homosporous lycophytes.</title>
        <authorList>
            <person name="Li C."/>
            <person name="Wickell D."/>
            <person name="Kuo L.Y."/>
            <person name="Chen X."/>
            <person name="Nie B."/>
            <person name="Liao X."/>
            <person name="Peng D."/>
            <person name="Ji J."/>
            <person name="Jenkins J."/>
            <person name="Williams M."/>
            <person name="Shu S."/>
            <person name="Plott C."/>
            <person name="Barry K."/>
            <person name="Rajasekar S."/>
            <person name="Grimwood J."/>
            <person name="Han X."/>
            <person name="Sun S."/>
            <person name="Hou Z."/>
            <person name="He W."/>
            <person name="Dai G."/>
            <person name="Sun C."/>
            <person name="Schmutz J."/>
            <person name="Leebens-Mack J.H."/>
            <person name="Li F.W."/>
            <person name="Wang L."/>
        </authorList>
    </citation>
    <scope>NUCLEOTIDE SEQUENCE [LARGE SCALE GENOMIC DNA]</scope>
    <source>
        <strain evidence="2">cv. PW_Plant_1</strain>
    </source>
</reference>
<sequence length="248" mass="27969">MDGGRQQQQEEEENGMMDQESEACEMTIDGASEDEILKHANALTREEVVRRRARRVKQLIKLYRVQYWSLLEEMRSKYRLFYLRSGKSGWRDDGEEKEGEDLREPHAPDKSSGDNIKCGVQGCKAKPLPLSVFCFSHILLEPKQQLYKPCTYLIRSGQTGNVTCGRPVLQAVTPCLCGVHFQHAQKQAARALKKTNSNLPSSLGGLAAKTPPKLHIVISGYVRLIQTKRRALSDQSVLTVPVCKEEVE</sequence>
<dbReference type="EMBL" id="CM055105">
    <property type="protein sequence ID" value="KAJ7531025.1"/>
    <property type="molecule type" value="Genomic_DNA"/>
</dbReference>
<name>A0ACC2BMQ8_DIPCM</name>
<evidence type="ECO:0000313" key="2">
    <source>
        <dbReference type="Proteomes" id="UP001162992"/>
    </source>
</evidence>
<evidence type="ECO:0000313" key="1">
    <source>
        <dbReference type="EMBL" id="KAJ7531025.1"/>
    </source>
</evidence>
<keyword evidence="2" id="KW-1185">Reference proteome</keyword>